<dbReference type="Proteomes" id="UP001652625">
    <property type="component" value="Chromosome 01"/>
</dbReference>
<dbReference type="InterPro" id="IPR052958">
    <property type="entry name" value="IFN-induced_PKR_regulator"/>
</dbReference>
<evidence type="ECO:0000313" key="1">
    <source>
        <dbReference type="Proteomes" id="UP001652625"/>
    </source>
</evidence>
<evidence type="ECO:0000313" key="2">
    <source>
        <dbReference type="RefSeq" id="XP_065642871.1"/>
    </source>
</evidence>
<dbReference type="PANTHER" id="PTHR46289">
    <property type="entry name" value="52 KDA REPRESSOR OF THE INHIBITOR OF THE PROTEIN KINASE-LIKE PROTEIN-RELATED"/>
    <property type="match status" value="1"/>
</dbReference>
<reference evidence="2" key="2">
    <citation type="submission" date="2025-08" db="UniProtKB">
        <authorList>
            <consortium name="RefSeq"/>
        </authorList>
    </citation>
    <scope>IDENTIFICATION</scope>
</reference>
<gene>
    <name evidence="2" type="primary">LOC136074476</name>
</gene>
<dbReference type="GeneID" id="136074476"/>
<dbReference type="RefSeq" id="XP_065642871.1">
    <property type="nucleotide sequence ID" value="XM_065786799.1"/>
</dbReference>
<proteinExistence type="predicted"/>
<keyword evidence="1" id="KW-1185">Reference proteome</keyword>
<accession>A0ABM4B241</accession>
<organism evidence="1 2">
    <name type="scientific">Hydra vulgaris</name>
    <name type="common">Hydra</name>
    <name type="synonym">Hydra attenuata</name>
    <dbReference type="NCBI Taxonomy" id="6087"/>
    <lineage>
        <taxon>Eukaryota</taxon>
        <taxon>Metazoa</taxon>
        <taxon>Cnidaria</taxon>
        <taxon>Hydrozoa</taxon>
        <taxon>Hydroidolina</taxon>
        <taxon>Anthoathecata</taxon>
        <taxon>Aplanulata</taxon>
        <taxon>Hydridae</taxon>
        <taxon>Hydra</taxon>
    </lineage>
</organism>
<name>A0ABM4B241_HYDVU</name>
<dbReference type="PANTHER" id="PTHR46289:SF19">
    <property type="entry name" value="ZINC FINGER MYM-TYPE CONTAINING 1"/>
    <property type="match status" value="1"/>
</dbReference>
<reference evidence="1" key="1">
    <citation type="submission" date="2025-05" db="UniProtKB">
        <authorList>
            <consortium name="RefSeq"/>
        </authorList>
    </citation>
    <scope>NUCLEOTIDE SEQUENCE [LARGE SCALE GENOMIC DNA]</scope>
</reference>
<protein>
    <submittedName>
        <fullName evidence="2">Uncharacterized protein LOC136074476</fullName>
    </submittedName>
</protein>
<sequence>MFYALFEISQDISYDPSSRHEAEVLAQKMKNFKFCCCTVIWLNTLNQVNLASKVIQNIENDISEAKQTLNKTVNFLKLYRSDEVFEKGISDAEFIAAELDLEPSFSFEVSIRPRFKKQMLSYETRDDPILSPKDRLKIECFNYILDSAINSIKKDLTS</sequence>